<reference evidence="2" key="1">
    <citation type="submission" date="2020-02" db="EMBL/GenBank/DDBJ databases">
        <authorList>
            <person name="Meier V. D."/>
        </authorList>
    </citation>
    <scope>NUCLEOTIDE SEQUENCE</scope>
    <source>
        <strain evidence="2">AVDCRST_MAG30</strain>
    </source>
</reference>
<feature type="compositionally biased region" description="Low complexity" evidence="1">
    <location>
        <begin position="7"/>
        <end position="21"/>
    </location>
</feature>
<evidence type="ECO:0000313" key="2">
    <source>
        <dbReference type="EMBL" id="CAA9535557.1"/>
    </source>
</evidence>
<proteinExistence type="predicted"/>
<name>A0A6J4TYW7_9ACTN</name>
<evidence type="ECO:0000256" key="1">
    <source>
        <dbReference type="SAM" id="MobiDB-lite"/>
    </source>
</evidence>
<dbReference type="AlphaFoldDB" id="A0A6J4TYW7"/>
<gene>
    <name evidence="2" type="ORF">AVDCRST_MAG30-4191</name>
</gene>
<accession>A0A6J4TYW7</accession>
<dbReference type="EMBL" id="CADCVS010000546">
    <property type="protein sequence ID" value="CAA9535557.1"/>
    <property type="molecule type" value="Genomic_DNA"/>
</dbReference>
<feature type="region of interest" description="Disordered" evidence="1">
    <location>
        <begin position="1"/>
        <end position="24"/>
    </location>
</feature>
<protein>
    <submittedName>
        <fullName evidence="2">Uncharacterized protein</fullName>
    </submittedName>
</protein>
<sequence length="88" mass="9580">MPWVRSGEPGPSAGERAGAPRAGPPLPDLSALLVALEGMRGMVPRELTNQVNGLVREVLLTLRALIDWYLDRLDSGPRQPEVEEIPID</sequence>
<organism evidence="2">
    <name type="scientific">uncultured Solirubrobacteraceae bacterium</name>
    <dbReference type="NCBI Taxonomy" id="1162706"/>
    <lineage>
        <taxon>Bacteria</taxon>
        <taxon>Bacillati</taxon>
        <taxon>Actinomycetota</taxon>
        <taxon>Thermoleophilia</taxon>
        <taxon>Solirubrobacterales</taxon>
        <taxon>Solirubrobacteraceae</taxon>
        <taxon>environmental samples</taxon>
    </lineage>
</organism>